<gene>
    <name evidence="1" type="ORF">MERR_LOCUS46042</name>
</gene>
<organism evidence="1 2">
    <name type="scientific">Microthlaspi erraticum</name>
    <dbReference type="NCBI Taxonomy" id="1685480"/>
    <lineage>
        <taxon>Eukaryota</taxon>
        <taxon>Viridiplantae</taxon>
        <taxon>Streptophyta</taxon>
        <taxon>Embryophyta</taxon>
        <taxon>Tracheophyta</taxon>
        <taxon>Spermatophyta</taxon>
        <taxon>Magnoliopsida</taxon>
        <taxon>eudicotyledons</taxon>
        <taxon>Gunneridae</taxon>
        <taxon>Pentapetalae</taxon>
        <taxon>rosids</taxon>
        <taxon>malvids</taxon>
        <taxon>Brassicales</taxon>
        <taxon>Brassicaceae</taxon>
        <taxon>Coluteocarpeae</taxon>
        <taxon>Microthlaspi</taxon>
    </lineage>
</organism>
<comment type="caution">
    <text evidence="1">The sequence shown here is derived from an EMBL/GenBank/DDBJ whole genome shotgun (WGS) entry which is preliminary data.</text>
</comment>
<dbReference type="EMBL" id="CACVBM020001740">
    <property type="protein sequence ID" value="CAA7058806.1"/>
    <property type="molecule type" value="Genomic_DNA"/>
</dbReference>
<evidence type="ECO:0000313" key="1">
    <source>
        <dbReference type="EMBL" id="CAA7058806.1"/>
    </source>
</evidence>
<evidence type="ECO:0000313" key="2">
    <source>
        <dbReference type="Proteomes" id="UP000467841"/>
    </source>
</evidence>
<protein>
    <submittedName>
        <fullName evidence="1">Uncharacterized protein</fullName>
    </submittedName>
</protein>
<accession>A0A6D2LCH4</accession>
<proteinExistence type="predicted"/>
<sequence length="92" mass="9768">MDCCLSESQFPSTPFGPPLLMFVSQLSDTILSTAGIAACTPPTSYAPWMGNFILASFYVQVTMGGSISSSMDCCLSESCTSSTSSVHMYQNI</sequence>
<dbReference type="Proteomes" id="UP000467841">
    <property type="component" value="Unassembled WGS sequence"/>
</dbReference>
<dbReference type="AlphaFoldDB" id="A0A6D2LCH4"/>
<keyword evidence="2" id="KW-1185">Reference proteome</keyword>
<reference evidence="1" key="1">
    <citation type="submission" date="2020-01" db="EMBL/GenBank/DDBJ databases">
        <authorList>
            <person name="Mishra B."/>
        </authorList>
    </citation>
    <scope>NUCLEOTIDE SEQUENCE [LARGE SCALE GENOMIC DNA]</scope>
</reference>
<name>A0A6D2LCH4_9BRAS</name>